<dbReference type="RefSeq" id="WP_289410703.1">
    <property type="nucleotide sequence ID" value="NZ_JAUCDY010000007.1"/>
</dbReference>
<dbReference type="Gene3D" id="1.10.3210.10">
    <property type="entry name" value="Hypothetical protein af1432"/>
    <property type="match status" value="2"/>
</dbReference>
<evidence type="ECO:0000259" key="1">
    <source>
        <dbReference type="PROSITE" id="PS51832"/>
    </source>
</evidence>
<evidence type="ECO:0000313" key="3">
    <source>
        <dbReference type="Proteomes" id="UP001241056"/>
    </source>
</evidence>
<gene>
    <name evidence="2" type="ORF">QEZ41_07105</name>
</gene>
<comment type="caution">
    <text evidence="2">The sequence shown here is derived from an EMBL/GenBank/DDBJ whole genome shotgun (WGS) entry which is preliminary data.</text>
</comment>
<sequence length="714" mass="79791">MVTPEVRQKNLLDRVNPQQDMTRLCALILEEARTLTGADGGTLYLCQGEGREQQLDFAIIRNSSLGIKMGDVSGRPLEYPAIPLYIDDQPNYQHMASYAALTGKLLNIADVYQQKDFDFSGTQKFDQRLGYHTQSVLTLPLLTRSGELVAVLQLLNATNEHGETIPFAPSLEPLVQTLAQLAAIAVQQQHIMQDQQALLITLSGEPNTTQLLLRILQEAQNITHADGGTLYLLRDQNGSARLDFTLMHNHSLGIALGGDSAPIQAPPIELYLADGTPNHHHVASYAALTKEVVSIDNAYTNTEFDFSGTKAFDQLKNYRTISLLALPLLNHAHEVIGVLQLVNAKDPHTGETVPFSADTAPLIRALARYAAIALNNQLLVEEHKNLLDAFIKAIATAIDAKSPHTSGHCQRVPLLTELIAQAACEDQSTFADFELDADGWYELQVAAWLHDCGKLATPNSVLDKSTKLHCLNDRIHHVESRFAALRQQVEADYWQAMAQEPTAEKVHQQQRQARLNQLADDLSFLQTANQGGEFMHQDHQARVRSIAQQQWYDHQGKLQPLLSADEVENLCIERGTLTQAERDIINDHMRVTIEMLESLPFPRKLRRVPEYAGGHHEKMDGSGFPRGLTREQMSIPARMMAIADIFEALTAQDRPYKAPMKISQALSILQRMRDNNHIDPDLYTLFLEQRVWETYAHKALAPEQLDVVDPAAYR</sequence>
<reference evidence="2 3" key="1">
    <citation type="submission" date="2023-06" db="EMBL/GenBank/DDBJ databases">
        <title>Thiopseudomonas sp. CY1220 draft genome sequence.</title>
        <authorList>
            <person name="Zhao G."/>
            <person name="An M."/>
        </authorList>
    </citation>
    <scope>NUCLEOTIDE SEQUENCE [LARGE SCALE GENOMIC DNA]</scope>
    <source>
        <strain evidence="2 3">CY1220</strain>
    </source>
</reference>
<dbReference type="SUPFAM" id="SSF55781">
    <property type="entry name" value="GAF domain-like"/>
    <property type="match status" value="2"/>
</dbReference>
<dbReference type="InterPro" id="IPR037522">
    <property type="entry name" value="HD_GYP_dom"/>
</dbReference>
<dbReference type="Pfam" id="PF01590">
    <property type="entry name" value="GAF"/>
    <property type="match status" value="2"/>
</dbReference>
<protein>
    <submittedName>
        <fullName evidence="2">GAF domain-containing protein</fullName>
    </submittedName>
</protein>
<dbReference type="Gene3D" id="3.30.450.40">
    <property type="match status" value="2"/>
</dbReference>
<dbReference type="Pfam" id="PF13487">
    <property type="entry name" value="HD_5"/>
    <property type="match status" value="1"/>
</dbReference>
<name>A0ABT7SPC0_9GAMM</name>
<organism evidence="2 3">
    <name type="scientific">Thiopseudomonas acetoxidans</name>
    <dbReference type="NCBI Taxonomy" id="3041622"/>
    <lineage>
        <taxon>Bacteria</taxon>
        <taxon>Pseudomonadati</taxon>
        <taxon>Pseudomonadota</taxon>
        <taxon>Gammaproteobacteria</taxon>
        <taxon>Pseudomonadales</taxon>
        <taxon>Pseudomonadaceae</taxon>
        <taxon>Thiopseudomonas</taxon>
    </lineage>
</organism>
<dbReference type="Proteomes" id="UP001241056">
    <property type="component" value="Unassembled WGS sequence"/>
</dbReference>
<dbReference type="SUPFAM" id="SSF109604">
    <property type="entry name" value="HD-domain/PDEase-like"/>
    <property type="match status" value="2"/>
</dbReference>
<dbReference type="SMART" id="SM00065">
    <property type="entry name" value="GAF"/>
    <property type="match status" value="2"/>
</dbReference>
<evidence type="ECO:0000313" key="2">
    <source>
        <dbReference type="EMBL" id="MDM7858043.1"/>
    </source>
</evidence>
<dbReference type="PROSITE" id="PS51832">
    <property type="entry name" value="HD_GYP"/>
    <property type="match status" value="1"/>
</dbReference>
<dbReference type="InterPro" id="IPR003018">
    <property type="entry name" value="GAF"/>
</dbReference>
<dbReference type="InterPro" id="IPR003607">
    <property type="entry name" value="HD/PDEase_dom"/>
</dbReference>
<accession>A0ABT7SPC0</accession>
<proteinExistence type="predicted"/>
<dbReference type="InterPro" id="IPR029016">
    <property type="entry name" value="GAF-like_dom_sf"/>
</dbReference>
<dbReference type="EMBL" id="JAUCDY010000007">
    <property type="protein sequence ID" value="MDM7858043.1"/>
    <property type="molecule type" value="Genomic_DNA"/>
</dbReference>
<dbReference type="CDD" id="cd00077">
    <property type="entry name" value="HDc"/>
    <property type="match status" value="1"/>
</dbReference>
<dbReference type="SMART" id="SM00471">
    <property type="entry name" value="HDc"/>
    <property type="match status" value="1"/>
</dbReference>
<keyword evidence="3" id="KW-1185">Reference proteome</keyword>
<dbReference type="PANTHER" id="PTHR43155:SF2">
    <property type="entry name" value="CYCLIC DI-GMP PHOSPHODIESTERASE PA4108"/>
    <property type="match status" value="1"/>
</dbReference>
<feature type="domain" description="HD-GYP" evidence="1">
    <location>
        <begin position="489"/>
        <end position="702"/>
    </location>
</feature>
<dbReference type="PANTHER" id="PTHR43155">
    <property type="entry name" value="CYCLIC DI-GMP PHOSPHODIESTERASE PA4108-RELATED"/>
    <property type="match status" value="1"/>
</dbReference>